<dbReference type="OrthoDB" id="9806902at2"/>
<feature type="region of interest" description="Disordered" evidence="1">
    <location>
        <begin position="1"/>
        <end position="24"/>
    </location>
</feature>
<dbReference type="Gene3D" id="3.40.50.1820">
    <property type="entry name" value="alpha/beta hydrolase"/>
    <property type="match status" value="1"/>
</dbReference>
<evidence type="ECO:0000313" key="4">
    <source>
        <dbReference type="Proteomes" id="UP000270471"/>
    </source>
</evidence>
<gene>
    <name evidence="3" type="ORF">CTZ28_26000</name>
</gene>
<dbReference type="InterPro" id="IPR029058">
    <property type="entry name" value="AB_hydrolase_fold"/>
</dbReference>
<dbReference type="GO" id="GO:0016787">
    <property type="term" value="F:hydrolase activity"/>
    <property type="evidence" value="ECO:0007669"/>
    <property type="project" value="UniProtKB-KW"/>
</dbReference>
<feature type="compositionally biased region" description="Basic and acidic residues" evidence="1">
    <location>
        <begin position="12"/>
        <end position="23"/>
    </location>
</feature>
<comment type="caution">
    <text evidence="3">The sequence shown here is derived from an EMBL/GenBank/DDBJ whole genome shotgun (WGS) entry which is preliminary data.</text>
</comment>
<dbReference type="RefSeq" id="WP_121892150.1">
    <property type="nucleotide sequence ID" value="NZ_PENI01000018.1"/>
</dbReference>
<dbReference type="EMBL" id="PENI01000018">
    <property type="protein sequence ID" value="RMB83106.1"/>
    <property type="molecule type" value="Genomic_DNA"/>
</dbReference>
<sequence length="264" mass="27136">MTEYTEPGEAAGHADHHAPEGIRTRGTIVVVPGRGESPATYARLGRRLAADAYRVRVVEAPDIGPDDLSGALARFGARLADAVAGTASGDGVVQPVVLVAADTGAAAVAALLARTDLPAARLPRAVVLAGLPGRTAAAGATWEDELDVRTSCPVHRATLTDDPLARRGLLDAPVPDALLAAAYGGGTAVPALFLVGDADPLADRAAVTHLAKSLPRARLGVVRGAHHDVLNDVQHRSVAAEIVTFLETLRNELVPVIAVESSGW</sequence>
<dbReference type="Pfam" id="PF12146">
    <property type="entry name" value="Hydrolase_4"/>
    <property type="match status" value="1"/>
</dbReference>
<reference evidence="3 4" key="1">
    <citation type="submission" date="2017-11" db="EMBL/GenBank/DDBJ databases">
        <title>Draft genome of actinobacteria isolated from guarana (Paullinia cupana (Mart.) Ducke.</title>
        <authorList>
            <person name="Siqueira K.A."/>
            <person name="Liotti R.G."/>
            <person name="Mendes T.A.O."/>
            <person name="Soares M.A."/>
        </authorList>
    </citation>
    <scope>NUCLEOTIDE SEQUENCE [LARGE SCALE GENOMIC DNA]</scope>
    <source>
        <strain evidence="3 4">193</strain>
    </source>
</reference>
<dbReference type="InterPro" id="IPR022742">
    <property type="entry name" value="Hydrolase_4"/>
</dbReference>
<dbReference type="AlphaFoldDB" id="A0A3M0IM43"/>
<proteinExistence type="predicted"/>
<keyword evidence="4" id="KW-1185">Reference proteome</keyword>
<evidence type="ECO:0000259" key="2">
    <source>
        <dbReference type="Pfam" id="PF12146"/>
    </source>
</evidence>
<organism evidence="3 4">
    <name type="scientific">Streptomyces shenzhenensis</name>
    <dbReference type="NCBI Taxonomy" id="943815"/>
    <lineage>
        <taxon>Bacteria</taxon>
        <taxon>Bacillati</taxon>
        <taxon>Actinomycetota</taxon>
        <taxon>Actinomycetes</taxon>
        <taxon>Kitasatosporales</taxon>
        <taxon>Streptomycetaceae</taxon>
        <taxon>Streptomyces</taxon>
    </lineage>
</organism>
<name>A0A3M0IM43_9ACTN</name>
<dbReference type="SUPFAM" id="SSF53474">
    <property type="entry name" value="alpha/beta-Hydrolases"/>
    <property type="match status" value="1"/>
</dbReference>
<protein>
    <submittedName>
        <fullName evidence="3">Alpha/beta hydrolase</fullName>
    </submittedName>
</protein>
<dbReference type="Proteomes" id="UP000270471">
    <property type="component" value="Unassembled WGS sequence"/>
</dbReference>
<evidence type="ECO:0000256" key="1">
    <source>
        <dbReference type="SAM" id="MobiDB-lite"/>
    </source>
</evidence>
<evidence type="ECO:0000313" key="3">
    <source>
        <dbReference type="EMBL" id="RMB83106.1"/>
    </source>
</evidence>
<keyword evidence="3" id="KW-0378">Hydrolase</keyword>
<feature type="domain" description="Serine aminopeptidase S33" evidence="2">
    <location>
        <begin position="24"/>
        <end position="233"/>
    </location>
</feature>
<accession>A0A3M0IM43</accession>